<keyword evidence="6 8" id="KW-1133">Transmembrane helix</keyword>
<comment type="caution">
    <text evidence="10">The sequence shown here is derived from an EMBL/GenBank/DDBJ whole genome shotgun (WGS) entry which is preliminary data.</text>
</comment>
<dbReference type="PROSITE" id="PS50928">
    <property type="entry name" value="ABC_TM1"/>
    <property type="match status" value="1"/>
</dbReference>
<accession>A0A0L6JUU8</accession>
<evidence type="ECO:0000313" key="11">
    <source>
        <dbReference type="Proteomes" id="UP000036923"/>
    </source>
</evidence>
<dbReference type="AlphaFoldDB" id="A0A0L6JUU8"/>
<dbReference type="SUPFAM" id="SSF161098">
    <property type="entry name" value="MetI-like"/>
    <property type="match status" value="1"/>
</dbReference>
<dbReference type="InterPro" id="IPR005672">
    <property type="entry name" value="Phosphate_PstA"/>
</dbReference>
<evidence type="ECO:0000256" key="4">
    <source>
        <dbReference type="ARBA" id="ARBA00022475"/>
    </source>
</evidence>
<dbReference type="Gene3D" id="1.10.3720.10">
    <property type="entry name" value="MetI-like"/>
    <property type="match status" value="1"/>
</dbReference>
<dbReference type="NCBIfam" id="TIGR00974">
    <property type="entry name" value="3a0107s02c"/>
    <property type="match status" value="1"/>
</dbReference>
<evidence type="ECO:0000256" key="2">
    <source>
        <dbReference type="ARBA" id="ARBA00007069"/>
    </source>
</evidence>
<organism evidence="10 11">
    <name type="scientific">Pseudobacteroides cellulosolvens ATCC 35603 = DSM 2933</name>
    <dbReference type="NCBI Taxonomy" id="398512"/>
    <lineage>
        <taxon>Bacteria</taxon>
        <taxon>Bacillati</taxon>
        <taxon>Bacillota</taxon>
        <taxon>Clostridia</taxon>
        <taxon>Eubacteriales</taxon>
        <taxon>Oscillospiraceae</taxon>
        <taxon>Pseudobacteroides</taxon>
    </lineage>
</organism>
<dbReference type="GO" id="GO:0035435">
    <property type="term" value="P:phosphate ion transmembrane transport"/>
    <property type="evidence" value="ECO:0007669"/>
    <property type="project" value="InterPro"/>
</dbReference>
<reference evidence="11" key="1">
    <citation type="submission" date="2015-07" db="EMBL/GenBank/DDBJ databases">
        <title>Near-Complete Genome Sequence of the Cellulolytic Bacterium Bacteroides (Pseudobacteroides) cellulosolvens ATCC 35603.</title>
        <authorList>
            <person name="Dassa B."/>
            <person name="Utturkar S.M."/>
            <person name="Klingeman D.M."/>
            <person name="Hurt R.A."/>
            <person name="Keller M."/>
            <person name="Xu J."/>
            <person name="Reddy Y.H.K."/>
            <person name="Borovok I."/>
            <person name="Grinberg I.R."/>
            <person name="Lamed R."/>
            <person name="Zhivin O."/>
            <person name="Bayer E.A."/>
            <person name="Brown S.D."/>
        </authorList>
    </citation>
    <scope>NUCLEOTIDE SEQUENCE [LARGE SCALE GENOMIC DNA]</scope>
    <source>
        <strain evidence="11">DSM 2933</strain>
    </source>
</reference>
<comment type="subcellular location">
    <subcellularLocation>
        <location evidence="1 8">Cell membrane</location>
        <topology evidence="1 8">Multi-pass membrane protein</topology>
    </subcellularLocation>
</comment>
<proteinExistence type="inferred from homology"/>
<dbReference type="GO" id="GO:0005315">
    <property type="term" value="F:phosphate transmembrane transporter activity"/>
    <property type="evidence" value="ECO:0007669"/>
    <property type="project" value="InterPro"/>
</dbReference>
<keyword evidence="5 8" id="KW-0812">Transmembrane</keyword>
<comment type="similarity">
    <text evidence="2 8">Belongs to the binding-protein-dependent transport system permease family. CysTW subfamily.</text>
</comment>
<feature type="transmembrane region" description="Helical" evidence="8">
    <location>
        <begin position="102"/>
        <end position="125"/>
    </location>
</feature>
<evidence type="ECO:0000256" key="6">
    <source>
        <dbReference type="ARBA" id="ARBA00022989"/>
    </source>
</evidence>
<dbReference type="InterPro" id="IPR035906">
    <property type="entry name" value="MetI-like_sf"/>
</dbReference>
<evidence type="ECO:0000259" key="9">
    <source>
        <dbReference type="PROSITE" id="PS50928"/>
    </source>
</evidence>
<feature type="transmembrane region" description="Helical" evidence="8">
    <location>
        <begin position="12"/>
        <end position="36"/>
    </location>
</feature>
<keyword evidence="11" id="KW-1185">Reference proteome</keyword>
<dbReference type="Proteomes" id="UP000036923">
    <property type="component" value="Unassembled WGS sequence"/>
</dbReference>
<keyword evidence="3" id="KW-0813">Transport</keyword>
<feature type="domain" description="ABC transmembrane type-1" evidence="9">
    <location>
        <begin position="64"/>
        <end position="282"/>
    </location>
</feature>
<dbReference type="InterPro" id="IPR000515">
    <property type="entry name" value="MetI-like"/>
</dbReference>
<feature type="transmembrane region" description="Helical" evidence="8">
    <location>
        <begin position="68"/>
        <end position="90"/>
    </location>
</feature>
<dbReference type="CDD" id="cd06261">
    <property type="entry name" value="TM_PBP2"/>
    <property type="match status" value="1"/>
</dbReference>
<dbReference type="PANTHER" id="PTHR43470:SF4">
    <property type="entry name" value="ABC TRANSPORTER PERMEASE PROTEIN YQGI-RELATED"/>
    <property type="match status" value="1"/>
</dbReference>
<dbReference type="STRING" id="398512.Bccel_4877"/>
<gene>
    <name evidence="10" type="ORF">Bccel_4877</name>
</gene>
<evidence type="ECO:0000256" key="7">
    <source>
        <dbReference type="ARBA" id="ARBA00023136"/>
    </source>
</evidence>
<feature type="transmembrane region" description="Helical" evidence="8">
    <location>
        <begin position="131"/>
        <end position="150"/>
    </location>
</feature>
<name>A0A0L6JUU8_9FIRM</name>
<comment type="caution">
    <text evidence="8">Lacks conserved residue(s) required for the propagation of feature annotation.</text>
</comment>
<evidence type="ECO:0000256" key="5">
    <source>
        <dbReference type="ARBA" id="ARBA00022692"/>
    </source>
</evidence>
<dbReference type="PANTHER" id="PTHR43470">
    <property type="entry name" value="PHOSPHATE TRANSPORT SYSTEM PERMEASE PROTEIN PSTA-RELATED"/>
    <property type="match status" value="1"/>
</dbReference>
<evidence type="ECO:0000256" key="1">
    <source>
        <dbReference type="ARBA" id="ARBA00004651"/>
    </source>
</evidence>
<evidence type="ECO:0000313" key="10">
    <source>
        <dbReference type="EMBL" id="KNY29603.1"/>
    </source>
</evidence>
<feature type="transmembrane region" description="Helical" evidence="8">
    <location>
        <begin position="268"/>
        <end position="289"/>
    </location>
</feature>
<keyword evidence="4 8" id="KW-1003">Cell membrane</keyword>
<dbReference type="Pfam" id="PF00528">
    <property type="entry name" value="BPD_transp_1"/>
    <property type="match status" value="1"/>
</dbReference>
<evidence type="ECO:0000256" key="3">
    <source>
        <dbReference type="ARBA" id="ARBA00022448"/>
    </source>
</evidence>
<dbReference type="PATRIC" id="fig|398512.5.peg.5114"/>
<evidence type="ECO:0000256" key="8">
    <source>
        <dbReference type="RuleBase" id="RU363043"/>
    </source>
</evidence>
<dbReference type="eggNOG" id="COG0581">
    <property type="taxonomic scope" value="Bacteria"/>
</dbReference>
<dbReference type="EMBL" id="LGTC01000001">
    <property type="protein sequence ID" value="KNY29603.1"/>
    <property type="molecule type" value="Genomic_DNA"/>
</dbReference>
<protein>
    <recommendedName>
        <fullName evidence="8">Phosphate transport system permease protein PstA</fullName>
    </recommendedName>
</protein>
<keyword evidence="7 8" id="KW-0472">Membrane</keyword>
<sequence length="299" mass="32047">MRIKPQIADKIATTIFIIIAGILVLLLVLFAGYLIYQGRSKLNLNFLTSEPKSIEAGGGIGPPLFNSIYMVVLSMMMSLPIGLSAGIYMAEYARPTKMTRMIRFCIEALASLPSIVIGLFGFLVFVQMTGWSFNLLSGALAVSVLNLPVITRISEDAIRNVPLSVKEASLALGATHWQTIVKVLIPCAIPGLVTGLIITSGRVFGEAAALIFTSGVSGYPLDFTNFNPLDSSSPLNPFRPAETLAVFIWKVNSEGTAPDARMVADGAAAVLIICVFAFNILSRIFGGLLNKRFAGKTNI</sequence>
<dbReference type="GO" id="GO:0005886">
    <property type="term" value="C:plasma membrane"/>
    <property type="evidence" value="ECO:0007669"/>
    <property type="project" value="UniProtKB-SubCell"/>
</dbReference>